<dbReference type="Gene3D" id="3.90.1580.10">
    <property type="entry name" value="paralog of FGE (formylglycine-generating enzyme)"/>
    <property type="match status" value="1"/>
</dbReference>
<accession>A0A1V4AS70</accession>
<dbReference type="EMBL" id="AYTS01000107">
    <property type="protein sequence ID" value="OOP55931.1"/>
    <property type="molecule type" value="Genomic_DNA"/>
</dbReference>
<dbReference type="InterPro" id="IPR042095">
    <property type="entry name" value="SUMF_sf"/>
</dbReference>
<dbReference type="InterPro" id="IPR051043">
    <property type="entry name" value="Sulfatase_Mod_Factor_Kinase"/>
</dbReference>
<dbReference type="InterPro" id="IPR005532">
    <property type="entry name" value="SUMF_dom"/>
</dbReference>
<dbReference type="PANTHER" id="PTHR23150">
    <property type="entry name" value="SULFATASE MODIFYING FACTOR 1, 2"/>
    <property type="match status" value="1"/>
</dbReference>
<evidence type="ECO:0000259" key="1">
    <source>
        <dbReference type="Pfam" id="PF03781"/>
    </source>
</evidence>
<dbReference type="STRING" id="1004156.AYP45_11645"/>
<dbReference type="PANTHER" id="PTHR23150:SF19">
    <property type="entry name" value="FORMYLGLYCINE-GENERATING ENZYME"/>
    <property type="match status" value="1"/>
</dbReference>
<dbReference type="Proteomes" id="UP000189681">
    <property type="component" value="Unassembled WGS sequence"/>
</dbReference>
<evidence type="ECO:0000313" key="2">
    <source>
        <dbReference type="EMBL" id="OOP55931.1"/>
    </source>
</evidence>
<reference evidence="2 3" key="1">
    <citation type="journal article" date="2017" name="Water Res.">
        <title>Discovery and metagenomic analysis of an anammox bacterial enrichment related to Candidatus "Brocadia caroliniensis" in a full-scale glycerol-fed nitritation-denitritation separate centrate treatment process.</title>
        <authorList>
            <person name="Park H."/>
            <person name="Brotto A.C."/>
            <person name="van Loosdrecht M.C."/>
            <person name="Chandran K."/>
        </authorList>
    </citation>
    <scope>NUCLEOTIDE SEQUENCE [LARGE SCALE GENOMIC DNA]</scope>
    <source>
        <strain evidence="2">26THWARD</strain>
    </source>
</reference>
<evidence type="ECO:0000313" key="3">
    <source>
        <dbReference type="Proteomes" id="UP000189681"/>
    </source>
</evidence>
<feature type="domain" description="Sulfatase-modifying factor enzyme-like" evidence="1">
    <location>
        <begin position="21"/>
        <end position="217"/>
    </location>
</feature>
<gene>
    <name evidence="2" type="ORF">AYP45_11645</name>
</gene>
<dbReference type="InterPro" id="IPR016187">
    <property type="entry name" value="CTDL_fold"/>
</dbReference>
<sequence>MLLGVTNMTMLATIINEKDGSEMVLVPSGDFIMGEERKVVFVEAFYIDRFPVTNLQYKKFFDETGSQEPLFWNNERFNQPAQPVVGISWKDAVSYAKWAGKRLPREVEWEKAARGADGREYPWGNIQPDSMKAVYNQDPNTGAPAPVGNRKEGVSPYGCYDMAGNVWEWCEDWYEEAKFRVVRGGSWLNHHYILRSAYRSCSYPEGKDNNVGFRCVKDA</sequence>
<proteinExistence type="predicted"/>
<name>A0A1V4AS70_9BACT</name>
<organism evidence="2 3">
    <name type="scientific">Candidatus Brocadia carolinensis</name>
    <dbReference type="NCBI Taxonomy" id="1004156"/>
    <lineage>
        <taxon>Bacteria</taxon>
        <taxon>Pseudomonadati</taxon>
        <taxon>Planctomycetota</taxon>
        <taxon>Candidatus Brocadiia</taxon>
        <taxon>Candidatus Brocadiales</taxon>
        <taxon>Candidatus Brocadiaceae</taxon>
        <taxon>Candidatus Brocadia</taxon>
    </lineage>
</organism>
<comment type="caution">
    <text evidence="2">The sequence shown here is derived from an EMBL/GenBank/DDBJ whole genome shotgun (WGS) entry which is preliminary data.</text>
</comment>
<dbReference type="SUPFAM" id="SSF56436">
    <property type="entry name" value="C-type lectin-like"/>
    <property type="match status" value="1"/>
</dbReference>
<protein>
    <recommendedName>
        <fullName evidence="1">Sulfatase-modifying factor enzyme-like domain-containing protein</fullName>
    </recommendedName>
</protein>
<dbReference type="GO" id="GO:0120147">
    <property type="term" value="F:formylglycine-generating oxidase activity"/>
    <property type="evidence" value="ECO:0007669"/>
    <property type="project" value="TreeGrafter"/>
</dbReference>
<dbReference type="Pfam" id="PF03781">
    <property type="entry name" value="FGE-sulfatase"/>
    <property type="match status" value="1"/>
</dbReference>
<dbReference type="AlphaFoldDB" id="A0A1V4AS70"/>